<evidence type="ECO:0000256" key="2">
    <source>
        <dbReference type="SAM" id="SignalP"/>
    </source>
</evidence>
<keyword evidence="2" id="KW-0732">Signal</keyword>
<comment type="caution">
    <text evidence="3">The sequence shown here is derived from an EMBL/GenBank/DDBJ whole genome shotgun (WGS) entry which is preliminary data.</text>
</comment>
<feature type="chain" id="PRO_5046948151" description="Sporulation protein" evidence="2">
    <location>
        <begin position="21"/>
        <end position="151"/>
    </location>
</feature>
<feature type="region of interest" description="Disordered" evidence="1">
    <location>
        <begin position="35"/>
        <end position="57"/>
    </location>
</feature>
<evidence type="ECO:0000313" key="3">
    <source>
        <dbReference type="EMBL" id="MFB3169891.1"/>
    </source>
</evidence>
<accession>A0ABV4YYG6</accession>
<gene>
    <name evidence="3" type="ORF">P5G62_022570</name>
</gene>
<dbReference type="EMBL" id="JAROBZ020000002">
    <property type="protein sequence ID" value="MFB3169891.1"/>
    <property type="molecule type" value="Genomic_DNA"/>
</dbReference>
<sequence>MKKWLFFTFFAVLVLSGCMKGNDTDNTAYDLKKDTMNPNYMSNRADNRPDRDMGEMSDQNPNFLNLRGTSLNDASNRNNMGRDIDVARDIVNGTDNFRSESIWINNAGDQMTVTVDTNGNLNGKERDNAIGKLRSKLEQALPRYTIKIREQ</sequence>
<feature type="signal peptide" evidence="2">
    <location>
        <begin position="1"/>
        <end position="20"/>
    </location>
</feature>
<feature type="compositionally biased region" description="Basic and acidic residues" evidence="1">
    <location>
        <begin position="45"/>
        <end position="54"/>
    </location>
</feature>
<reference evidence="3 4" key="1">
    <citation type="submission" date="2024-05" db="EMBL/GenBank/DDBJ databases">
        <authorList>
            <person name="Venkateswaran K."/>
        </authorList>
    </citation>
    <scope>NUCLEOTIDE SEQUENCE [LARGE SCALE GENOMIC DNA]</scope>
    <source>
        <strain evidence="3 4">179-C4-2-HS</strain>
    </source>
</reference>
<protein>
    <recommendedName>
        <fullName evidence="5">Sporulation protein</fullName>
    </recommendedName>
</protein>
<name>A0ABV4YYG6_9BACI</name>
<keyword evidence="4" id="KW-1185">Reference proteome</keyword>
<evidence type="ECO:0000256" key="1">
    <source>
        <dbReference type="SAM" id="MobiDB-lite"/>
    </source>
</evidence>
<proteinExistence type="predicted"/>
<dbReference type="Proteomes" id="UP001241748">
    <property type="component" value="Unassembled WGS sequence"/>
</dbReference>
<evidence type="ECO:0000313" key="4">
    <source>
        <dbReference type="Proteomes" id="UP001241748"/>
    </source>
</evidence>
<organism evidence="3 4">
    <name type="scientific">Neobacillus driksii</name>
    <dbReference type="NCBI Taxonomy" id="3035913"/>
    <lineage>
        <taxon>Bacteria</taxon>
        <taxon>Bacillati</taxon>
        <taxon>Bacillota</taxon>
        <taxon>Bacilli</taxon>
        <taxon>Bacillales</taxon>
        <taxon>Bacillaceae</taxon>
        <taxon>Neobacillus</taxon>
    </lineage>
</organism>
<dbReference type="PROSITE" id="PS51257">
    <property type="entry name" value="PROKAR_LIPOPROTEIN"/>
    <property type="match status" value="1"/>
</dbReference>
<evidence type="ECO:0008006" key="5">
    <source>
        <dbReference type="Google" id="ProtNLM"/>
    </source>
</evidence>
<dbReference type="RefSeq" id="WP_306074476.1">
    <property type="nucleotide sequence ID" value="NZ_JAROBZ020000002.1"/>
</dbReference>